<dbReference type="FunFam" id="2.40.50.140:FF:000011">
    <property type="entry name" value="30S ribosomal protein S1"/>
    <property type="match status" value="1"/>
</dbReference>
<evidence type="ECO:0000256" key="5">
    <source>
        <dbReference type="ARBA" id="ARBA00023274"/>
    </source>
</evidence>
<protein>
    <recommendedName>
        <fullName evidence="7">30S ribosomal protein S1</fullName>
    </recommendedName>
</protein>
<feature type="domain" description="S1 motif" evidence="9">
    <location>
        <begin position="203"/>
        <end position="271"/>
    </location>
</feature>
<dbReference type="SUPFAM" id="SSF50249">
    <property type="entry name" value="Nucleic acid-binding proteins"/>
    <property type="match status" value="6"/>
</dbReference>
<dbReference type="GO" id="GO:0006412">
    <property type="term" value="P:translation"/>
    <property type="evidence" value="ECO:0007669"/>
    <property type="project" value="InterPro"/>
</dbReference>
<dbReference type="PIRSF" id="PIRSF002111">
    <property type="entry name" value="RpsA"/>
    <property type="match status" value="1"/>
</dbReference>
<dbReference type="GO" id="GO:0003735">
    <property type="term" value="F:structural constituent of ribosome"/>
    <property type="evidence" value="ECO:0007669"/>
    <property type="project" value="InterPro"/>
</dbReference>
<comment type="caution">
    <text evidence="10">The sequence shown here is derived from an EMBL/GenBank/DDBJ whole genome shotgun (WGS) entry which is preliminary data.</text>
</comment>
<feature type="compositionally biased region" description="Low complexity" evidence="8">
    <location>
        <begin position="8"/>
        <end position="20"/>
    </location>
</feature>
<evidence type="ECO:0000256" key="6">
    <source>
        <dbReference type="ARBA" id="ARBA00025604"/>
    </source>
</evidence>
<feature type="domain" description="S1 motif" evidence="9">
    <location>
        <begin position="288"/>
        <end position="358"/>
    </location>
</feature>
<dbReference type="SMART" id="SM00316">
    <property type="entry name" value="S1"/>
    <property type="match status" value="6"/>
</dbReference>
<dbReference type="CDD" id="cd05688">
    <property type="entry name" value="S1_RPS1_repeat_ec3"/>
    <property type="match status" value="2"/>
</dbReference>
<dbReference type="Gene3D" id="2.40.50.140">
    <property type="entry name" value="Nucleic acid-binding proteins"/>
    <property type="match status" value="6"/>
</dbReference>
<accession>A0A2S4K0C7</accession>
<dbReference type="InterPro" id="IPR012340">
    <property type="entry name" value="NA-bd_OB-fold"/>
</dbReference>
<evidence type="ECO:0000313" key="11">
    <source>
        <dbReference type="Proteomes" id="UP000237350"/>
    </source>
</evidence>
<feature type="domain" description="S1 motif" evidence="9">
    <location>
        <begin position="375"/>
        <end position="445"/>
    </location>
</feature>
<dbReference type="CDD" id="cd04465">
    <property type="entry name" value="S1_RPS1_repeat_ec2_hs2"/>
    <property type="match status" value="1"/>
</dbReference>
<dbReference type="NCBIfam" id="TIGR00717">
    <property type="entry name" value="rpsA"/>
    <property type="match status" value="1"/>
</dbReference>
<proteinExistence type="inferred from homology"/>
<dbReference type="OrthoDB" id="9804077at2"/>
<keyword evidence="3 7" id="KW-0694">RNA-binding</keyword>
<dbReference type="CDD" id="cd05687">
    <property type="entry name" value="S1_RPS1_repeat_ec1_hs1"/>
    <property type="match status" value="1"/>
</dbReference>
<dbReference type="EMBL" id="LPWH01000004">
    <property type="protein sequence ID" value="POR05222.1"/>
    <property type="molecule type" value="Genomic_DNA"/>
</dbReference>
<dbReference type="InterPro" id="IPR050437">
    <property type="entry name" value="Ribos_protein_bS1-like"/>
</dbReference>
<dbReference type="PANTHER" id="PTHR10724:SF7">
    <property type="entry name" value="SMALL RIBOSOMAL SUBUNIT PROTEIN BS1C"/>
    <property type="match status" value="1"/>
</dbReference>
<dbReference type="CDD" id="cd00164">
    <property type="entry name" value="S1_like"/>
    <property type="match status" value="1"/>
</dbReference>
<dbReference type="Proteomes" id="UP000237350">
    <property type="component" value="Unassembled WGS sequence"/>
</dbReference>
<evidence type="ECO:0000313" key="10">
    <source>
        <dbReference type="EMBL" id="POR05222.1"/>
    </source>
</evidence>
<feature type="domain" description="S1 motif" evidence="9">
    <location>
        <begin position="114"/>
        <end position="182"/>
    </location>
</feature>
<evidence type="ECO:0000256" key="1">
    <source>
        <dbReference type="ARBA" id="ARBA00006767"/>
    </source>
</evidence>
<evidence type="ECO:0000256" key="7">
    <source>
        <dbReference type="PIRNR" id="PIRNR002111"/>
    </source>
</evidence>
<name>A0A2S4K0C7_9SPIO</name>
<evidence type="ECO:0000256" key="3">
    <source>
        <dbReference type="ARBA" id="ARBA00022884"/>
    </source>
</evidence>
<dbReference type="InterPro" id="IPR003029">
    <property type="entry name" value="S1_domain"/>
</dbReference>
<feature type="region of interest" description="Disordered" evidence="8">
    <location>
        <begin position="1"/>
        <end position="20"/>
    </location>
</feature>
<feature type="domain" description="S1 motif" evidence="9">
    <location>
        <begin position="35"/>
        <end position="96"/>
    </location>
</feature>
<keyword evidence="2" id="KW-0677">Repeat</keyword>
<dbReference type="RefSeq" id="WP_018525254.1">
    <property type="nucleotide sequence ID" value="NZ_LPWH01000004.1"/>
</dbReference>
<keyword evidence="4 7" id="KW-0689">Ribosomal protein</keyword>
<dbReference type="GO" id="GO:0022627">
    <property type="term" value="C:cytosolic small ribosomal subunit"/>
    <property type="evidence" value="ECO:0007669"/>
    <property type="project" value="TreeGrafter"/>
</dbReference>
<keyword evidence="11" id="KW-1185">Reference proteome</keyword>
<evidence type="ECO:0000256" key="4">
    <source>
        <dbReference type="ARBA" id="ARBA00022980"/>
    </source>
</evidence>
<dbReference type="InterPro" id="IPR000110">
    <property type="entry name" value="Ribosomal_bS1"/>
</dbReference>
<dbReference type="PROSITE" id="PS50126">
    <property type="entry name" value="S1"/>
    <property type="match status" value="6"/>
</dbReference>
<dbReference type="PRINTS" id="PR00681">
    <property type="entry name" value="RIBOSOMALS1"/>
</dbReference>
<organism evidence="10 11">
    <name type="scientific">Alkalispirochaeta sphaeroplastigenens</name>
    <dbReference type="NCBI Taxonomy" id="1187066"/>
    <lineage>
        <taxon>Bacteria</taxon>
        <taxon>Pseudomonadati</taxon>
        <taxon>Spirochaetota</taxon>
        <taxon>Spirochaetia</taxon>
        <taxon>Spirochaetales</taxon>
        <taxon>Spirochaetaceae</taxon>
        <taxon>Alkalispirochaeta</taxon>
    </lineage>
</organism>
<comment type="function">
    <text evidence="6 7">Binds mRNA; thus facilitating recognition of the initiation point. It is needed to translate mRNA with a short Shine-Dalgarno (SD) purine-rich sequence.</text>
</comment>
<evidence type="ECO:0000256" key="2">
    <source>
        <dbReference type="ARBA" id="ARBA00022737"/>
    </source>
</evidence>
<dbReference type="InterPro" id="IPR035104">
    <property type="entry name" value="Ribosomal_protein_S1-like"/>
</dbReference>
<dbReference type="GO" id="GO:0003729">
    <property type="term" value="F:mRNA binding"/>
    <property type="evidence" value="ECO:0007669"/>
    <property type="project" value="TreeGrafter"/>
</dbReference>
<dbReference type="Pfam" id="PF00575">
    <property type="entry name" value="S1"/>
    <property type="match status" value="6"/>
</dbReference>
<keyword evidence="5 7" id="KW-0687">Ribonucleoprotein</keyword>
<gene>
    <name evidence="10" type="ORF">AU468_01670</name>
</gene>
<evidence type="ECO:0000259" key="9">
    <source>
        <dbReference type="PROSITE" id="PS50126"/>
    </source>
</evidence>
<evidence type="ECO:0000256" key="8">
    <source>
        <dbReference type="SAM" id="MobiDB-lite"/>
    </source>
</evidence>
<feature type="domain" description="S1 motif" evidence="9">
    <location>
        <begin position="462"/>
        <end position="534"/>
    </location>
</feature>
<reference evidence="11" key="1">
    <citation type="submission" date="2015-12" db="EMBL/GenBank/DDBJ databases">
        <authorList>
            <person name="Lodha T.D."/>
            <person name="Chintalapati S."/>
            <person name="Chintalapati V.R."/>
            <person name="Sravanthi T."/>
        </authorList>
    </citation>
    <scope>NUCLEOTIDE SEQUENCE [LARGE SCALE GENOMIC DNA]</scope>
    <source>
        <strain evidence="11">JC133</strain>
    </source>
</reference>
<sequence>MADKEAQFADSSSAEAQSQEMQMQFLDALDELEEGQLVEGTIIQISGDEVFVDIGYKAEGRIPMEEFETVPDVGGTVEVVLLRKDIRNGGVAVSKRKADEKRFWKDLKQAFEERVPVPGKVVRSIKGGFEVRLQGNVRGFNPISKIDIRRVDDPEEYVGVEDNFFVERIYSDNRVNIVLSRRAWLEQETEKNRNHFFETVTIGDEVEGVVKSFTSFGAFIDLGGFDGLLHINDMSWGHVTRPKDYVKKGDSIRLKVIKMDPEERKINLSLRHMTPDPWETFEDRYWVDQVVSGTVTKLTDFGAFIELEEGIEGLVHISEMSWVQRVNHPKEILQPGQEVETKILDYDIQSGRVSLGLKQVLANPWDDIDARYPVGMRISSVVKKITATGAFLELEPGIDAFLHVDDLSWTKRYKNPGAAVQEGQEIEVVVILSDPENQNIRVGLKQLEDDPWNQLRDAFPPRSIIDGEITNITEFGIFVRVQGGVEGLINKMNVADPRQLSYEEAAENYKVGDTVRCVVTEINPSRQRLSLSIRELHRQEQRQELEKYIHDDDENATVTLGDMLKEKKDN</sequence>
<dbReference type="PANTHER" id="PTHR10724">
    <property type="entry name" value="30S RIBOSOMAL PROTEIN S1"/>
    <property type="match status" value="1"/>
</dbReference>
<comment type="similarity">
    <text evidence="1 7">Belongs to the bacterial ribosomal protein bS1 family.</text>
</comment>
<dbReference type="FunFam" id="2.40.50.140:FF:000103">
    <property type="entry name" value="protein RRP5 homolog"/>
    <property type="match status" value="1"/>
</dbReference>
<dbReference type="AlphaFoldDB" id="A0A2S4K0C7"/>